<keyword evidence="2" id="KW-1185">Reference proteome</keyword>
<sequence>MYIFGKLFIQIVKLESYILMEHDMHRLDRVQPILYERVVLRSPESAKAFFRTLRSKPLRYFDRKIKSLAFDSSIPMAQAKPILVECSKFVILLSIFRQGDSPGIFLPFVNSPILRRLTLVERGPKPDSPRRMLSVRPEVFSSVTHLAIIRDLRQSLWDNLANTTGIRPWGTPENEEAGRLALKSLTHLAVSANTIYGEVEMDLLRRAAPNLKYLALLEASNIAPSKHEQLMMFLRSRSEHLRLVVMQNIGSTDAWNVEDFFRPSDFWTKVEKLIDDGYLSDRGDRWLPLRYSDPQSDAWRARHDSNKFLTLQSSPFNDQVEMTEAQDVCMSSELWDGPYLETASETTKAFVFELPNEIQRIIFEYAATLDGKCAFRLCQVAKYVNTWIHPILYQRVVLQDPQAAVSLFQTLRSKPRGYFEPLIRSLAFASTVTLPQARALLVECSRRLLLLTVFRKSSSKERILDYVKTPYLRRLTMVCRRDWAPGIRFMGSPNAQYDIPLGIVASLTHLAIVVDHDYGNWNHLSQATMAPMYPNNETYVSAYSAFQNLTHVATSVKALTHQLKIKRVAKKLKYFAILEPKECTEGEHQQLLLRVRTIEKDASYHGAPRCMVILKDLGDPEAWDVTDSFRPSEFWKMVERLVDEGYISDREEKWSRYRAS</sequence>
<reference evidence="1 2" key="1">
    <citation type="journal article" date="2018" name="Evol. Lett.">
        <title>Horizontal gene cluster transfer increased hallucinogenic mushroom diversity.</title>
        <authorList>
            <person name="Reynolds H.T."/>
            <person name="Vijayakumar V."/>
            <person name="Gluck-Thaler E."/>
            <person name="Korotkin H.B."/>
            <person name="Matheny P.B."/>
            <person name="Slot J.C."/>
        </authorList>
    </citation>
    <scope>NUCLEOTIDE SEQUENCE [LARGE SCALE GENOMIC DNA]</scope>
    <source>
        <strain evidence="1 2">SRW20</strain>
    </source>
</reference>
<dbReference type="Proteomes" id="UP000284706">
    <property type="component" value="Unassembled WGS sequence"/>
</dbReference>
<name>A0A409VGR4_9AGAR</name>
<dbReference type="EMBL" id="NHYE01005653">
    <property type="protein sequence ID" value="PPQ65430.1"/>
    <property type="molecule type" value="Genomic_DNA"/>
</dbReference>
<evidence type="ECO:0000313" key="2">
    <source>
        <dbReference type="Proteomes" id="UP000284706"/>
    </source>
</evidence>
<gene>
    <name evidence="1" type="ORF">CVT26_000082</name>
</gene>
<accession>A0A409VGR4</accession>
<comment type="caution">
    <text evidence="1">The sequence shown here is derived from an EMBL/GenBank/DDBJ whole genome shotgun (WGS) entry which is preliminary data.</text>
</comment>
<proteinExistence type="predicted"/>
<evidence type="ECO:0000313" key="1">
    <source>
        <dbReference type="EMBL" id="PPQ65430.1"/>
    </source>
</evidence>
<dbReference type="InParanoid" id="A0A409VGR4"/>
<protein>
    <submittedName>
        <fullName evidence="1">Uncharacterized protein</fullName>
    </submittedName>
</protein>
<dbReference type="AlphaFoldDB" id="A0A409VGR4"/>
<dbReference type="OrthoDB" id="3145912at2759"/>
<organism evidence="1 2">
    <name type="scientific">Gymnopilus dilepis</name>
    <dbReference type="NCBI Taxonomy" id="231916"/>
    <lineage>
        <taxon>Eukaryota</taxon>
        <taxon>Fungi</taxon>
        <taxon>Dikarya</taxon>
        <taxon>Basidiomycota</taxon>
        <taxon>Agaricomycotina</taxon>
        <taxon>Agaricomycetes</taxon>
        <taxon>Agaricomycetidae</taxon>
        <taxon>Agaricales</taxon>
        <taxon>Agaricineae</taxon>
        <taxon>Hymenogastraceae</taxon>
        <taxon>Gymnopilus</taxon>
    </lineage>
</organism>